<keyword evidence="6 8" id="KW-0472">Membrane</keyword>
<evidence type="ECO:0000256" key="4">
    <source>
        <dbReference type="ARBA" id="ARBA00022692"/>
    </source>
</evidence>
<comment type="subcellular location">
    <subcellularLocation>
        <location evidence="8">Cell membrane</location>
        <topology evidence="8">Multi-pass membrane protein</topology>
    </subcellularLocation>
    <subcellularLocation>
        <location evidence="1">Membrane</location>
        <topology evidence="1">Multi-pass membrane protein</topology>
    </subcellularLocation>
</comment>
<evidence type="ECO:0000256" key="1">
    <source>
        <dbReference type="ARBA" id="ARBA00004141"/>
    </source>
</evidence>
<evidence type="ECO:0000256" key="2">
    <source>
        <dbReference type="ARBA" id="ARBA00005887"/>
    </source>
</evidence>
<feature type="transmembrane region" description="Helical" evidence="8">
    <location>
        <begin position="324"/>
        <end position="341"/>
    </location>
</feature>
<keyword evidence="7 8" id="KW-0924">Ammonia transport</keyword>
<feature type="transmembrane region" description="Helical" evidence="8">
    <location>
        <begin position="230"/>
        <end position="252"/>
    </location>
</feature>
<evidence type="ECO:0000313" key="10">
    <source>
        <dbReference type="Proteomes" id="UP000492821"/>
    </source>
</evidence>
<dbReference type="PANTHER" id="PTHR11730:SF6">
    <property type="entry name" value="AMMONIUM TRANSPORTER"/>
    <property type="match status" value="1"/>
</dbReference>
<accession>A0A7E4VGM1</accession>
<dbReference type="Proteomes" id="UP000492821">
    <property type="component" value="Unassembled WGS sequence"/>
</dbReference>
<evidence type="ECO:0000256" key="3">
    <source>
        <dbReference type="ARBA" id="ARBA00022448"/>
    </source>
</evidence>
<dbReference type="SUPFAM" id="SSF111352">
    <property type="entry name" value="Ammonium transporter"/>
    <property type="match status" value="1"/>
</dbReference>
<comment type="similarity">
    <text evidence="2 8">Belongs to the ammonia transporter channel (TC 1.A.11.2) family.</text>
</comment>
<dbReference type="GO" id="GO:0097272">
    <property type="term" value="P:ammonium homeostasis"/>
    <property type="evidence" value="ECO:0007669"/>
    <property type="project" value="TreeGrafter"/>
</dbReference>
<keyword evidence="4 8" id="KW-0812">Transmembrane</keyword>
<dbReference type="InterPro" id="IPR024041">
    <property type="entry name" value="NH4_transpt_AmtB-like_dom"/>
</dbReference>
<dbReference type="NCBIfam" id="TIGR00836">
    <property type="entry name" value="amt"/>
    <property type="match status" value="1"/>
</dbReference>
<reference evidence="10" key="1">
    <citation type="journal article" date="2013" name="Genetics">
        <title>The draft genome and transcriptome of Panagrellus redivivus are shaped by the harsh demands of a free-living lifestyle.</title>
        <authorList>
            <person name="Srinivasan J."/>
            <person name="Dillman A.R."/>
            <person name="Macchietto M.G."/>
            <person name="Heikkinen L."/>
            <person name="Lakso M."/>
            <person name="Fracchia K.M."/>
            <person name="Antoshechkin I."/>
            <person name="Mortazavi A."/>
            <person name="Wong G."/>
            <person name="Sternberg P.W."/>
        </authorList>
    </citation>
    <scope>NUCLEOTIDE SEQUENCE [LARGE SCALE GENOMIC DNA]</scope>
    <source>
        <strain evidence="10">MT8872</strain>
    </source>
</reference>
<keyword evidence="3 8" id="KW-0813">Transport</keyword>
<dbReference type="PANTHER" id="PTHR11730">
    <property type="entry name" value="AMMONIUM TRANSPORTER"/>
    <property type="match status" value="1"/>
</dbReference>
<feature type="transmembrane region" description="Helical" evidence="8">
    <location>
        <begin position="298"/>
        <end position="318"/>
    </location>
</feature>
<dbReference type="GO" id="GO:0005886">
    <property type="term" value="C:plasma membrane"/>
    <property type="evidence" value="ECO:0007669"/>
    <property type="project" value="UniProtKB-SubCell"/>
</dbReference>
<evidence type="ECO:0000256" key="6">
    <source>
        <dbReference type="ARBA" id="ARBA00023136"/>
    </source>
</evidence>
<dbReference type="Pfam" id="PF00909">
    <property type="entry name" value="Ammonium_transp"/>
    <property type="match status" value="1"/>
</dbReference>
<evidence type="ECO:0000256" key="5">
    <source>
        <dbReference type="ARBA" id="ARBA00022989"/>
    </source>
</evidence>
<reference evidence="11" key="2">
    <citation type="submission" date="2020-10" db="UniProtKB">
        <authorList>
            <consortium name="WormBaseParasite"/>
        </authorList>
    </citation>
    <scope>IDENTIFICATION</scope>
</reference>
<feature type="domain" description="Ammonium transporter AmtB-like" evidence="9">
    <location>
        <begin position="33"/>
        <end position="451"/>
    </location>
</feature>
<evidence type="ECO:0000313" key="11">
    <source>
        <dbReference type="WBParaSite" id="Pan_g20834.t1"/>
    </source>
</evidence>
<proteinExistence type="inferred from homology"/>
<evidence type="ECO:0000256" key="8">
    <source>
        <dbReference type="RuleBase" id="RU362002"/>
    </source>
</evidence>
<feature type="transmembrane region" description="Helical" evidence="8">
    <location>
        <begin position="118"/>
        <end position="136"/>
    </location>
</feature>
<dbReference type="WBParaSite" id="Pan_g20834.t1">
    <property type="protein sequence ID" value="Pan_g20834.t1"/>
    <property type="gene ID" value="Pan_g20834"/>
</dbReference>
<keyword evidence="10" id="KW-1185">Reference proteome</keyword>
<dbReference type="AlphaFoldDB" id="A0A7E4VGM1"/>
<feature type="transmembrane region" description="Helical" evidence="8">
    <location>
        <begin position="143"/>
        <end position="165"/>
    </location>
</feature>
<dbReference type="FunFam" id="1.10.3430.10:FF:000010">
    <property type="entry name" value="Ammonium transporter"/>
    <property type="match status" value="1"/>
</dbReference>
<organism evidence="10 11">
    <name type="scientific">Panagrellus redivivus</name>
    <name type="common">Microworm</name>
    <dbReference type="NCBI Taxonomy" id="6233"/>
    <lineage>
        <taxon>Eukaryota</taxon>
        <taxon>Metazoa</taxon>
        <taxon>Ecdysozoa</taxon>
        <taxon>Nematoda</taxon>
        <taxon>Chromadorea</taxon>
        <taxon>Rhabditida</taxon>
        <taxon>Tylenchina</taxon>
        <taxon>Panagrolaimomorpha</taxon>
        <taxon>Panagrolaimoidea</taxon>
        <taxon>Panagrolaimidae</taxon>
        <taxon>Panagrellus</taxon>
    </lineage>
</organism>
<protein>
    <recommendedName>
        <fullName evidence="8">Ammonium transporter</fullName>
    </recommendedName>
</protein>
<dbReference type="Gene3D" id="1.10.3430.10">
    <property type="entry name" value="Ammonium transporter AmtB like domains"/>
    <property type="match status" value="1"/>
</dbReference>
<feature type="transmembrane region" description="Helical" evidence="8">
    <location>
        <begin position="391"/>
        <end position="424"/>
    </location>
</feature>
<keyword evidence="5 8" id="KW-1133">Transmembrane helix</keyword>
<evidence type="ECO:0000256" key="7">
    <source>
        <dbReference type="ARBA" id="ARBA00023177"/>
    </source>
</evidence>
<feature type="transmembrane region" description="Helical" evidence="8">
    <location>
        <begin position="353"/>
        <end position="379"/>
    </location>
</feature>
<dbReference type="InterPro" id="IPR029020">
    <property type="entry name" value="Ammonium/urea_transptr"/>
</dbReference>
<name>A0A7E4VGM1_PANRE</name>
<feature type="transmembrane region" description="Helical" evidence="8">
    <location>
        <begin position="33"/>
        <end position="58"/>
    </location>
</feature>
<sequence length="499" mass="53785">MTENTSAITLAELQQKYTQLEQSIDTIHENTDAFFLCSNAVIIFFMQCGFAFLEAGAVRSKNTTNILVKNLLDSCIVIVAFWATGYAFAYGGEGRTPWDHLIGNTHFFLINFNNYPHFFFQFVFAATAATIVSGAVAERCEFITYIVYCSSISALVYPVLAHWGWSTYGWFNTTLQFGGKYITYQDFAGSGLIHLCGGSISFIAAKIVGPRIGRFPKDDGHPHPELQGHSLPFAALGGFILMFGFLAFNGGSAGEISAPGTGNMVALAMTNTILCGALAALTYLLIHYAANGKWTCLLTINAALTGMVAVCAGCNIMMPWACVFTGPGAGIIYLWLSKLVVKLKIDDPLDAFAVHAGGGAWGLIAARIIGKGGVAYAIVGAIDGSENSGHAIAAAFVALGWQCVCAIAIVLWSISVMIPVFWVLKKLGKLRVSPEVEIKGLDIFKHGEAAYPIHAYARQDCIGGFGQYTAHASEWGHANQRFFCTGCMQLCAQLQRKKD</sequence>
<feature type="transmembrane region" description="Helical" evidence="8">
    <location>
        <begin position="264"/>
        <end position="286"/>
    </location>
</feature>
<dbReference type="InterPro" id="IPR001905">
    <property type="entry name" value="Ammonium_transpt"/>
</dbReference>
<dbReference type="GO" id="GO:0008519">
    <property type="term" value="F:ammonium channel activity"/>
    <property type="evidence" value="ECO:0007669"/>
    <property type="project" value="InterPro"/>
</dbReference>
<evidence type="ECO:0000259" key="9">
    <source>
        <dbReference type="Pfam" id="PF00909"/>
    </source>
</evidence>
<feature type="transmembrane region" description="Helical" evidence="8">
    <location>
        <begin position="187"/>
        <end position="209"/>
    </location>
</feature>
<feature type="transmembrane region" description="Helical" evidence="8">
    <location>
        <begin position="70"/>
        <end position="89"/>
    </location>
</feature>